<feature type="region of interest" description="Disordered" evidence="4">
    <location>
        <begin position="474"/>
        <end position="507"/>
    </location>
</feature>
<dbReference type="AlphaFoldDB" id="B8BVF0"/>
<evidence type="ECO:0000313" key="5">
    <source>
        <dbReference type="EMBL" id="EED95450.1"/>
    </source>
</evidence>
<accession>B8BVF0</accession>
<comment type="similarity">
    <text evidence="2">Belongs to the ESS2 family.</text>
</comment>
<feature type="compositionally biased region" description="Low complexity" evidence="4">
    <location>
        <begin position="535"/>
        <end position="554"/>
    </location>
</feature>
<feature type="region of interest" description="Disordered" evidence="4">
    <location>
        <begin position="65"/>
        <end position="141"/>
    </location>
</feature>
<feature type="region of interest" description="Disordered" evidence="4">
    <location>
        <begin position="528"/>
        <end position="554"/>
    </location>
</feature>
<evidence type="ECO:0000256" key="2">
    <source>
        <dbReference type="ARBA" id="ARBA00009072"/>
    </source>
</evidence>
<keyword evidence="6" id="KW-1185">Reference proteome</keyword>
<feature type="region of interest" description="Disordered" evidence="4">
    <location>
        <begin position="566"/>
        <end position="607"/>
    </location>
</feature>
<dbReference type="EMBL" id="CM000639">
    <property type="protein sequence ID" value="EED95450.1"/>
    <property type="molecule type" value="Genomic_DNA"/>
</dbReference>
<evidence type="ECO:0000256" key="4">
    <source>
        <dbReference type="SAM" id="MobiDB-lite"/>
    </source>
</evidence>
<evidence type="ECO:0000256" key="1">
    <source>
        <dbReference type="ARBA" id="ARBA00004123"/>
    </source>
</evidence>
<comment type="subcellular location">
    <subcellularLocation>
        <location evidence="1">Nucleus</location>
    </subcellularLocation>
</comment>
<dbReference type="KEGG" id="tps:THAPSDRAFT_2814"/>
<proteinExistence type="inferred from homology"/>
<sequence>MADKKQPRSILTEEDYTSTLSHIITRDYYPSIYSLRRDDAILEARGRGDIASAVSIRRAARRDELERERESAEEEHEEQHATSSSVETSIVPAHNRENGRVRKRPRPLKHESITGFHARVTSEDNAEFESNQERESREREENMGLIFEASADKAGRLMIQSGVDMNKNMGEYRDEQPSSIARALLGCETPLGLASDLYNASPSAGLRITEQRNKTSGLQRNGVFFQPQHRSANTNQSGKLLLKEAPSAPSGGTFLALTNNASDNSAEKLNKHQNDNLQMPPPPARTNQPYTHQLVEYLSKPAVPNINPPATRFAYQNESRLLSNNPNSLYYARNQNINGFHTDTSDTTDLDASPRSLHLERSARKDALAREHETFVDMTPLIQPGRGGRGEGNAESSKPIMTWGDVASTPLVIGDGSAVDQHAGSAEWEPVRPSSLAESLGNDDEISLPTFDVVDVHDREVTARRVEKNLMERTKAYRSAGSSVQREKRSYRDKSKKTANNSRTILDRTASLTPAARALFEANISARRGMGNGKSSSRIFQSSSISSSSSKHAGSIDAFGSTLRMAYTPNTAPNKDGKRSKTSGGSGSSSYLRAAVGEATPRCQSRR</sequence>
<dbReference type="PaxDb" id="35128-Thaps2814"/>
<evidence type="ECO:0000256" key="3">
    <source>
        <dbReference type="ARBA" id="ARBA00023242"/>
    </source>
</evidence>
<protein>
    <submittedName>
        <fullName evidence="5">Uncharacterized protein</fullName>
    </submittedName>
</protein>
<dbReference type="eggNOG" id="ENOG502SQZP">
    <property type="taxonomic scope" value="Eukaryota"/>
</dbReference>
<organism evidence="5 6">
    <name type="scientific">Thalassiosira pseudonana</name>
    <name type="common">Marine diatom</name>
    <name type="synonym">Cyclotella nana</name>
    <dbReference type="NCBI Taxonomy" id="35128"/>
    <lineage>
        <taxon>Eukaryota</taxon>
        <taxon>Sar</taxon>
        <taxon>Stramenopiles</taxon>
        <taxon>Ochrophyta</taxon>
        <taxon>Bacillariophyta</taxon>
        <taxon>Coscinodiscophyceae</taxon>
        <taxon>Thalassiosirophycidae</taxon>
        <taxon>Thalassiosirales</taxon>
        <taxon>Thalassiosiraceae</taxon>
        <taxon>Thalassiosira</taxon>
    </lineage>
</organism>
<reference evidence="5 6" key="1">
    <citation type="journal article" date="2004" name="Science">
        <title>The genome of the diatom Thalassiosira pseudonana: ecology, evolution, and metabolism.</title>
        <authorList>
            <person name="Armbrust E.V."/>
            <person name="Berges J.A."/>
            <person name="Bowler C."/>
            <person name="Green B.R."/>
            <person name="Martinez D."/>
            <person name="Putnam N.H."/>
            <person name="Zhou S."/>
            <person name="Allen A.E."/>
            <person name="Apt K.E."/>
            <person name="Bechner M."/>
            <person name="Brzezinski M.A."/>
            <person name="Chaal B.K."/>
            <person name="Chiovitti A."/>
            <person name="Davis A.K."/>
            <person name="Demarest M.S."/>
            <person name="Detter J.C."/>
            <person name="Glavina T."/>
            <person name="Goodstein D."/>
            <person name="Hadi M.Z."/>
            <person name="Hellsten U."/>
            <person name="Hildebrand M."/>
            <person name="Jenkins B.D."/>
            <person name="Jurka J."/>
            <person name="Kapitonov V.V."/>
            <person name="Kroger N."/>
            <person name="Lau W.W."/>
            <person name="Lane T.W."/>
            <person name="Larimer F.W."/>
            <person name="Lippmeier J.C."/>
            <person name="Lucas S."/>
            <person name="Medina M."/>
            <person name="Montsant A."/>
            <person name="Obornik M."/>
            <person name="Parker M.S."/>
            <person name="Palenik B."/>
            <person name="Pazour G.J."/>
            <person name="Richardson P.M."/>
            <person name="Rynearson T.A."/>
            <person name="Saito M.A."/>
            <person name="Schwartz D.C."/>
            <person name="Thamatrakoln K."/>
            <person name="Valentin K."/>
            <person name="Vardi A."/>
            <person name="Wilkerson F.P."/>
            <person name="Rokhsar D.S."/>
        </authorList>
    </citation>
    <scope>NUCLEOTIDE SEQUENCE [LARGE SCALE GENOMIC DNA]</scope>
    <source>
        <strain evidence="5 6">CCMP1335</strain>
    </source>
</reference>
<feature type="region of interest" description="Disordered" evidence="4">
    <location>
        <begin position="380"/>
        <end position="400"/>
    </location>
</feature>
<dbReference type="GO" id="GO:0071013">
    <property type="term" value="C:catalytic step 2 spliceosome"/>
    <property type="evidence" value="ECO:0000318"/>
    <property type="project" value="GO_Central"/>
</dbReference>
<dbReference type="PANTHER" id="PTHR12940:SF0">
    <property type="entry name" value="SPLICING FACTOR ESS-2 HOMOLOG"/>
    <property type="match status" value="1"/>
</dbReference>
<dbReference type="InterPro" id="IPR019148">
    <property type="entry name" value="Nuclear_protein_DGCR14_ESS-2"/>
</dbReference>
<feature type="compositionally biased region" description="Basic and acidic residues" evidence="4">
    <location>
        <begin position="131"/>
        <end position="141"/>
    </location>
</feature>
<evidence type="ECO:0000313" key="6">
    <source>
        <dbReference type="Proteomes" id="UP000001449"/>
    </source>
</evidence>
<dbReference type="RefSeq" id="XP_002288007.1">
    <property type="nucleotide sequence ID" value="XM_002287971.1"/>
</dbReference>
<dbReference type="OMA" id="HLANDHR"/>
<gene>
    <name evidence="5" type="ORF">THAPSDRAFT_2814</name>
</gene>
<dbReference type="Proteomes" id="UP000001449">
    <property type="component" value="Chromosome 2"/>
</dbReference>
<reference evidence="5 6" key="2">
    <citation type="journal article" date="2008" name="Nature">
        <title>The Phaeodactylum genome reveals the evolutionary history of diatom genomes.</title>
        <authorList>
            <person name="Bowler C."/>
            <person name="Allen A.E."/>
            <person name="Badger J.H."/>
            <person name="Grimwood J."/>
            <person name="Jabbari K."/>
            <person name="Kuo A."/>
            <person name="Maheswari U."/>
            <person name="Martens C."/>
            <person name="Maumus F."/>
            <person name="Otillar R.P."/>
            <person name="Rayko E."/>
            <person name="Salamov A."/>
            <person name="Vandepoele K."/>
            <person name="Beszteri B."/>
            <person name="Gruber A."/>
            <person name="Heijde M."/>
            <person name="Katinka M."/>
            <person name="Mock T."/>
            <person name="Valentin K."/>
            <person name="Verret F."/>
            <person name="Berges J.A."/>
            <person name="Brownlee C."/>
            <person name="Cadoret J.P."/>
            <person name="Chiovitti A."/>
            <person name="Choi C.J."/>
            <person name="Coesel S."/>
            <person name="De Martino A."/>
            <person name="Detter J.C."/>
            <person name="Durkin C."/>
            <person name="Falciatore A."/>
            <person name="Fournet J."/>
            <person name="Haruta M."/>
            <person name="Huysman M.J."/>
            <person name="Jenkins B.D."/>
            <person name="Jiroutova K."/>
            <person name="Jorgensen R.E."/>
            <person name="Joubert Y."/>
            <person name="Kaplan A."/>
            <person name="Kroger N."/>
            <person name="Kroth P.G."/>
            <person name="La Roche J."/>
            <person name="Lindquist E."/>
            <person name="Lommer M."/>
            <person name="Martin-Jezequel V."/>
            <person name="Lopez P.J."/>
            <person name="Lucas S."/>
            <person name="Mangogna M."/>
            <person name="McGinnis K."/>
            <person name="Medlin L.K."/>
            <person name="Montsant A."/>
            <person name="Oudot-Le Secq M.P."/>
            <person name="Napoli C."/>
            <person name="Obornik M."/>
            <person name="Parker M.S."/>
            <person name="Petit J.L."/>
            <person name="Porcel B.M."/>
            <person name="Poulsen N."/>
            <person name="Robison M."/>
            <person name="Rychlewski L."/>
            <person name="Rynearson T.A."/>
            <person name="Schmutz J."/>
            <person name="Shapiro H."/>
            <person name="Siaut M."/>
            <person name="Stanley M."/>
            <person name="Sussman M.R."/>
            <person name="Taylor A.R."/>
            <person name="Vardi A."/>
            <person name="von Dassow P."/>
            <person name="Vyverman W."/>
            <person name="Willis A."/>
            <person name="Wyrwicz L.S."/>
            <person name="Rokhsar D.S."/>
            <person name="Weissenbach J."/>
            <person name="Armbrust E.V."/>
            <person name="Green B.R."/>
            <person name="Van de Peer Y."/>
            <person name="Grigoriev I.V."/>
        </authorList>
    </citation>
    <scope>NUCLEOTIDE SEQUENCE [LARGE SCALE GENOMIC DNA]</scope>
    <source>
        <strain evidence="5 6">CCMP1335</strain>
    </source>
</reference>
<dbReference type="Pfam" id="PF09751">
    <property type="entry name" value="Es2"/>
    <property type="match status" value="1"/>
</dbReference>
<dbReference type="InParanoid" id="B8BVF0"/>
<dbReference type="GeneID" id="7452474"/>
<keyword evidence="3" id="KW-0539">Nucleus</keyword>
<dbReference type="PANTHER" id="PTHR12940">
    <property type="entry name" value="ES-2 PROTEIN - RELATED"/>
    <property type="match status" value="1"/>
</dbReference>
<dbReference type="HOGENOM" id="CLU_450197_0_0_1"/>
<name>B8BVF0_THAPS</name>